<evidence type="ECO:0000313" key="3">
    <source>
        <dbReference type="EMBL" id="CAE8586882.1"/>
    </source>
</evidence>
<feature type="signal peptide" evidence="2">
    <location>
        <begin position="1"/>
        <end position="23"/>
    </location>
</feature>
<dbReference type="EMBL" id="CAJNNV010002260">
    <property type="protein sequence ID" value="CAE8586882.1"/>
    <property type="molecule type" value="Genomic_DNA"/>
</dbReference>
<dbReference type="OMA" id="DFAANHS"/>
<proteinExistence type="predicted"/>
<organism evidence="3 4">
    <name type="scientific">Polarella glacialis</name>
    <name type="common">Dinoflagellate</name>
    <dbReference type="NCBI Taxonomy" id="89957"/>
    <lineage>
        <taxon>Eukaryota</taxon>
        <taxon>Sar</taxon>
        <taxon>Alveolata</taxon>
        <taxon>Dinophyceae</taxon>
        <taxon>Suessiales</taxon>
        <taxon>Suessiaceae</taxon>
        <taxon>Polarella</taxon>
    </lineage>
</organism>
<dbReference type="Proteomes" id="UP000654075">
    <property type="component" value="Unassembled WGS sequence"/>
</dbReference>
<reference evidence="3" key="1">
    <citation type="submission" date="2021-02" db="EMBL/GenBank/DDBJ databases">
        <authorList>
            <person name="Dougan E. K."/>
            <person name="Rhodes N."/>
            <person name="Thang M."/>
            <person name="Chan C."/>
        </authorList>
    </citation>
    <scope>NUCLEOTIDE SEQUENCE</scope>
</reference>
<accession>A0A813DKU8</accession>
<dbReference type="AlphaFoldDB" id="A0A813DKU8"/>
<dbReference type="OrthoDB" id="416745at2759"/>
<sequence>MSQTRRSTPLLPAAAVLAASAWALLSLRDDAQSFVRVLPASRAHGRTAMHGFKDDFSAWKSTLSADEQALILKQAQGEFNKKFRKSDDFSKDIASDKIESFAKVLKKFFDSEREDYKKDKETKTPDYNVLQRKAQQKTYDFSLKQRIVEVNRDADRRYMFATEKARMAEAKGEKFPSASPLQEIWLIQNNDTDSHQRAMDVMDFIAKAKEGAQPESAKMMDDLIKKGVPAVGQDFELLLPQVLVAQTTAAQQMLNDRLQQYAEHHSEAEVTEFKQKQLPEIWGKVLAELISKHIMARDEVEKDAQDLKKFFRSQKDMPGKTKADILKGIWAELPKHTDKPVPPLDEEMLAELAKEPAIIKGEFKHSWGTADKLYKSEAIDSFGEKYLLGVFETKAEAQTAFVNWNAEYEKARDDMKDEMTQWGKSEQARLDADPADQERIQKALEEARR</sequence>
<evidence type="ECO:0000313" key="4">
    <source>
        <dbReference type="Proteomes" id="UP000654075"/>
    </source>
</evidence>
<feature type="chain" id="PRO_5032970391" evidence="2">
    <location>
        <begin position="24"/>
        <end position="449"/>
    </location>
</feature>
<feature type="compositionally biased region" description="Basic and acidic residues" evidence="1">
    <location>
        <begin position="426"/>
        <end position="449"/>
    </location>
</feature>
<keyword evidence="4" id="KW-1185">Reference proteome</keyword>
<evidence type="ECO:0000256" key="1">
    <source>
        <dbReference type="SAM" id="MobiDB-lite"/>
    </source>
</evidence>
<keyword evidence="2" id="KW-0732">Signal</keyword>
<feature type="region of interest" description="Disordered" evidence="1">
    <location>
        <begin position="417"/>
        <end position="449"/>
    </location>
</feature>
<protein>
    <submittedName>
        <fullName evidence="3">Uncharacterized protein</fullName>
    </submittedName>
</protein>
<evidence type="ECO:0000256" key="2">
    <source>
        <dbReference type="SAM" id="SignalP"/>
    </source>
</evidence>
<comment type="caution">
    <text evidence="3">The sequence shown here is derived from an EMBL/GenBank/DDBJ whole genome shotgun (WGS) entry which is preliminary data.</text>
</comment>
<name>A0A813DKU8_POLGL</name>
<gene>
    <name evidence="3" type="ORF">PGLA1383_LOCUS5726</name>
</gene>